<dbReference type="GO" id="GO:0046686">
    <property type="term" value="P:response to cadmium ion"/>
    <property type="evidence" value="ECO:0007669"/>
    <property type="project" value="TreeGrafter"/>
</dbReference>
<keyword evidence="3" id="KW-1185">Reference proteome</keyword>
<dbReference type="RefSeq" id="WP_203892718.1">
    <property type="nucleotide sequence ID" value="NZ_BOOH01000037.1"/>
</dbReference>
<comment type="caution">
    <text evidence="2">The sequence shown here is derived from an EMBL/GenBank/DDBJ whole genome shotgun (WGS) entry which is preliminary data.</text>
</comment>
<dbReference type="InterPro" id="IPR049789">
    <property type="entry name" value="ArsI/CadI-like"/>
</dbReference>
<evidence type="ECO:0000313" key="3">
    <source>
        <dbReference type="Proteomes" id="UP000616724"/>
    </source>
</evidence>
<reference evidence="2 3" key="1">
    <citation type="submission" date="2021-01" db="EMBL/GenBank/DDBJ databases">
        <title>Whole genome shotgun sequence of Planobispora longispora NBRC 13918.</title>
        <authorList>
            <person name="Komaki H."/>
            <person name="Tamura T."/>
        </authorList>
    </citation>
    <scope>NUCLEOTIDE SEQUENCE [LARGE SCALE GENOMIC DNA]</scope>
    <source>
        <strain evidence="2 3">NBRC 13918</strain>
    </source>
</reference>
<evidence type="ECO:0000259" key="1">
    <source>
        <dbReference type="PROSITE" id="PS51819"/>
    </source>
</evidence>
<gene>
    <name evidence="2" type="ORF">Plo01_46290</name>
</gene>
<accession>A0A8J3W6Y3</accession>
<dbReference type="InterPro" id="IPR052393">
    <property type="entry name" value="Cadmium-induced_rsp"/>
</dbReference>
<evidence type="ECO:0000313" key="2">
    <source>
        <dbReference type="EMBL" id="GIH78200.1"/>
    </source>
</evidence>
<dbReference type="Proteomes" id="UP000616724">
    <property type="component" value="Unassembled WGS sequence"/>
</dbReference>
<sequence length="159" mass="16602">MSRLQLALRVPDLAQAVQFYSTLLQASPAKLHANYANFAITQPPLKLVLLQGDPGEATALDHLGVEVESSQEVIEAAERLTAAGLAVTHEEATSCCYAVQDKIWTEGPGSEPWEVYVVKQAADSLTHDNGICCATTAGGVTDKTTLAAVGAADACTSCG</sequence>
<name>A0A8J3W6Y3_9ACTN</name>
<feature type="domain" description="VOC" evidence="1">
    <location>
        <begin position="2"/>
        <end position="118"/>
    </location>
</feature>
<dbReference type="PANTHER" id="PTHR41294">
    <property type="entry name" value="CADMIUM-INDUCED PROTEIN CADI"/>
    <property type="match status" value="1"/>
</dbReference>
<proteinExistence type="predicted"/>
<organism evidence="2 3">
    <name type="scientific">Planobispora longispora</name>
    <dbReference type="NCBI Taxonomy" id="28887"/>
    <lineage>
        <taxon>Bacteria</taxon>
        <taxon>Bacillati</taxon>
        <taxon>Actinomycetota</taxon>
        <taxon>Actinomycetes</taxon>
        <taxon>Streptosporangiales</taxon>
        <taxon>Streptosporangiaceae</taxon>
        <taxon>Planobispora</taxon>
    </lineage>
</organism>
<dbReference type="Pfam" id="PF00903">
    <property type="entry name" value="Glyoxalase"/>
    <property type="match status" value="1"/>
</dbReference>
<dbReference type="PANTHER" id="PTHR41294:SF1">
    <property type="entry name" value="CADMIUM-INDUCED PROTEIN CADI"/>
    <property type="match status" value="1"/>
</dbReference>
<dbReference type="InterPro" id="IPR037523">
    <property type="entry name" value="VOC_core"/>
</dbReference>
<dbReference type="AlphaFoldDB" id="A0A8J3W6Y3"/>
<dbReference type="NCBIfam" id="NF041414">
    <property type="entry name" value="ArsI_CadI_VOC"/>
    <property type="match status" value="1"/>
</dbReference>
<protein>
    <submittedName>
        <fullName evidence="2">Glyoxalase</fullName>
    </submittedName>
</protein>
<dbReference type="InterPro" id="IPR029068">
    <property type="entry name" value="Glyas_Bleomycin-R_OHBP_Dase"/>
</dbReference>
<dbReference type="SUPFAM" id="SSF54593">
    <property type="entry name" value="Glyoxalase/Bleomycin resistance protein/Dihydroxybiphenyl dioxygenase"/>
    <property type="match status" value="1"/>
</dbReference>
<dbReference type="PROSITE" id="PS51819">
    <property type="entry name" value="VOC"/>
    <property type="match status" value="1"/>
</dbReference>
<dbReference type="Gene3D" id="3.10.180.10">
    <property type="entry name" value="2,3-Dihydroxybiphenyl 1,2-Dioxygenase, domain 1"/>
    <property type="match status" value="1"/>
</dbReference>
<dbReference type="EMBL" id="BOOH01000037">
    <property type="protein sequence ID" value="GIH78200.1"/>
    <property type="molecule type" value="Genomic_DNA"/>
</dbReference>
<dbReference type="InterPro" id="IPR004360">
    <property type="entry name" value="Glyas_Fos-R_dOase_dom"/>
</dbReference>